<comment type="subunit">
    <text evidence="2 4">Homodimer.</text>
</comment>
<dbReference type="EMBL" id="CAUOFW020001178">
    <property type="protein sequence ID" value="CAK9141812.1"/>
    <property type="molecule type" value="Genomic_DNA"/>
</dbReference>
<comment type="caution">
    <text evidence="5">The sequence shown here is derived from an EMBL/GenBank/DDBJ whole genome shotgun (WGS) entry which is preliminary data.</text>
</comment>
<evidence type="ECO:0000256" key="2">
    <source>
        <dbReference type="ARBA" id="ARBA00011738"/>
    </source>
</evidence>
<proteinExistence type="inferred from homology"/>
<keyword evidence="4" id="KW-0052">Apoplast</keyword>
<dbReference type="Gene3D" id="2.40.480.10">
    <property type="entry name" value="Allene oxide cyclase-like"/>
    <property type="match status" value="1"/>
</dbReference>
<dbReference type="GO" id="GO:0009699">
    <property type="term" value="P:phenylpropanoid biosynthetic process"/>
    <property type="evidence" value="ECO:0007669"/>
    <property type="project" value="UniProtKB-ARBA"/>
</dbReference>
<comment type="similarity">
    <text evidence="1 4">Belongs to the plant dirigent protein family.</text>
</comment>
<organism evidence="5 6">
    <name type="scientific">Ilex paraguariensis</name>
    <name type="common">yerba mate</name>
    <dbReference type="NCBI Taxonomy" id="185542"/>
    <lineage>
        <taxon>Eukaryota</taxon>
        <taxon>Viridiplantae</taxon>
        <taxon>Streptophyta</taxon>
        <taxon>Embryophyta</taxon>
        <taxon>Tracheophyta</taxon>
        <taxon>Spermatophyta</taxon>
        <taxon>Magnoliopsida</taxon>
        <taxon>eudicotyledons</taxon>
        <taxon>Gunneridae</taxon>
        <taxon>Pentapetalae</taxon>
        <taxon>asterids</taxon>
        <taxon>campanulids</taxon>
        <taxon>Aquifoliales</taxon>
        <taxon>Aquifoliaceae</taxon>
        <taxon>Ilex</taxon>
    </lineage>
</organism>
<dbReference type="GO" id="GO:0048046">
    <property type="term" value="C:apoplast"/>
    <property type="evidence" value="ECO:0007669"/>
    <property type="project" value="UniProtKB-SubCell"/>
</dbReference>
<protein>
    <recommendedName>
        <fullName evidence="4">Dirigent protein</fullName>
    </recommendedName>
</protein>
<gene>
    <name evidence="5" type="ORF">ILEXP_LOCUS9440</name>
</gene>
<evidence type="ECO:0000313" key="6">
    <source>
        <dbReference type="Proteomes" id="UP001642360"/>
    </source>
</evidence>
<keyword evidence="3 4" id="KW-0964">Secreted</keyword>
<evidence type="ECO:0000313" key="5">
    <source>
        <dbReference type="EMBL" id="CAK9141812.1"/>
    </source>
</evidence>
<dbReference type="PANTHER" id="PTHR21495">
    <property type="entry name" value="NUCLEOPORIN-RELATED"/>
    <property type="match status" value="1"/>
</dbReference>
<evidence type="ECO:0000256" key="3">
    <source>
        <dbReference type="ARBA" id="ARBA00022525"/>
    </source>
</evidence>
<evidence type="ECO:0000256" key="1">
    <source>
        <dbReference type="ARBA" id="ARBA00010746"/>
    </source>
</evidence>
<evidence type="ECO:0000256" key="4">
    <source>
        <dbReference type="RuleBase" id="RU363099"/>
    </source>
</evidence>
<dbReference type="AlphaFoldDB" id="A0ABC8RC37"/>
<reference evidence="5 6" key="1">
    <citation type="submission" date="2024-02" db="EMBL/GenBank/DDBJ databases">
        <authorList>
            <person name="Vignale AGUSTIN F."/>
            <person name="Sosa J E."/>
            <person name="Modenutti C."/>
        </authorList>
    </citation>
    <scope>NUCLEOTIDE SEQUENCE [LARGE SCALE GENOMIC DNA]</scope>
</reference>
<dbReference type="Pfam" id="PF03018">
    <property type="entry name" value="Dirigent"/>
    <property type="match status" value="1"/>
</dbReference>
<dbReference type="InterPro" id="IPR044859">
    <property type="entry name" value="Allene_oxi_cyc_Dirigent"/>
</dbReference>
<keyword evidence="6" id="KW-1185">Reference proteome</keyword>
<comment type="subcellular location">
    <subcellularLocation>
        <location evidence="4">Secreted</location>
        <location evidence="4">Extracellular space</location>
        <location evidence="4">Apoplast</location>
    </subcellularLocation>
</comment>
<dbReference type="InterPro" id="IPR004265">
    <property type="entry name" value="Dirigent"/>
</dbReference>
<comment type="function">
    <text evidence="4">Dirigent proteins impart stereoselectivity on the phenoxy radical-coupling reaction, yielding optically active lignans from two molecules of coniferyl alcohol in the biosynthesis of lignans, flavonolignans, and alkaloids and thus plays a central role in plant secondary metabolism.</text>
</comment>
<accession>A0ABC8RC37</accession>
<dbReference type="Proteomes" id="UP001642360">
    <property type="component" value="Unassembled WGS sequence"/>
</dbReference>
<name>A0ABC8RC37_9AQUA</name>
<sequence>MLHQYLTATTVVKANRTATSPTQFGFLNVVDNPLIFGPLISSTPVGRSQGLKASSSLETVSLFCALNFIFTEGEYNGSSLAVLGQNPLRHPVREQPIIGGSGVFRLARGIATFVTYFFDVPANNASVWT</sequence>